<protein>
    <submittedName>
        <fullName evidence="3">Uncharacterized protein</fullName>
    </submittedName>
</protein>
<evidence type="ECO:0000256" key="1">
    <source>
        <dbReference type="SAM" id="MobiDB-lite"/>
    </source>
</evidence>
<dbReference type="Proteomes" id="UP000243499">
    <property type="component" value="Chromosome 1"/>
</dbReference>
<feature type="transmembrane region" description="Helical" evidence="2">
    <location>
        <begin position="176"/>
        <end position="197"/>
    </location>
</feature>
<feature type="compositionally biased region" description="Polar residues" evidence="1">
    <location>
        <begin position="59"/>
        <end position="71"/>
    </location>
</feature>
<feature type="compositionally biased region" description="Basic and acidic residues" evidence="1">
    <location>
        <begin position="72"/>
        <end position="90"/>
    </location>
</feature>
<sequence>MMSAAASPDENPVQQAPPHVGVPPIEGPAHAVAPNPGGRRPDERPIQQAPHAVVALEESSGQQSPNSSGRRPSQEARDGDRRDEGPDRRLSPTTGSSPRPAQRRPPGDGHGLGSLSWLEFFGFLFLSYNSGMAVYQSWGDVAAISVVAFMFVNIASLVVCLKLFQAAPPNSTGRNRLRASAWLLTMSLTFGYVYQVIGTATRPTLQVALLQWAMPAATGIAVFILFCQEDRSAPPLAEELLDVV</sequence>
<keyword evidence="2" id="KW-0472">Membrane</keyword>
<feature type="region of interest" description="Disordered" evidence="1">
    <location>
        <begin position="1"/>
        <end position="109"/>
    </location>
</feature>
<feature type="transmembrane region" description="Helical" evidence="2">
    <location>
        <begin position="141"/>
        <end position="164"/>
    </location>
</feature>
<evidence type="ECO:0000313" key="3">
    <source>
        <dbReference type="EMBL" id="PAN04233.1"/>
    </source>
</evidence>
<feature type="transmembrane region" description="Helical" evidence="2">
    <location>
        <begin position="209"/>
        <end position="227"/>
    </location>
</feature>
<name>A0A2S3GM17_9POAL</name>
<accession>A0A2S3GM17</accession>
<feature type="transmembrane region" description="Helical" evidence="2">
    <location>
        <begin position="112"/>
        <end position="135"/>
    </location>
</feature>
<proteinExistence type="predicted"/>
<dbReference type="Gramene" id="PAN04233">
    <property type="protein sequence ID" value="PAN04233"/>
    <property type="gene ID" value="PAHAL_1G050700"/>
</dbReference>
<keyword evidence="2" id="KW-0812">Transmembrane</keyword>
<keyword evidence="2" id="KW-1133">Transmembrane helix</keyword>
<dbReference type="PANTHER" id="PTHR46610:SF10">
    <property type="entry name" value="PGG DOMAIN-CONTAINING PROTEIN"/>
    <property type="match status" value="1"/>
</dbReference>
<dbReference type="Pfam" id="PF20100">
    <property type="entry name" value="DUF6490"/>
    <property type="match status" value="1"/>
</dbReference>
<organism evidence="3">
    <name type="scientific">Panicum hallii</name>
    <dbReference type="NCBI Taxonomy" id="206008"/>
    <lineage>
        <taxon>Eukaryota</taxon>
        <taxon>Viridiplantae</taxon>
        <taxon>Streptophyta</taxon>
        <taxon>Embryophyta</taxon>
        <taxon>Tracheophyta</taxon>
        <taxon>Spermatophyta</taxon>
        <taxon>Magnoliopsida</taxon>
        <taxon>Liliopsida</taxon>
        <taxon>Poales</taxon>
        <taxon>Poaceae</taxon>
        <taxon>PACMAD clade</taxon>
        <taxon>Panicoideae</taxon>
        <taxon>Panicodae</taxon>
        <taxon>Paniceae</taxon>
        <taxon>Panicinae</taxon>
        <taxon>Panicum</taxon>
        <taxon>Panicum sect. Panicum</taxon>
    </lineage>
</organism>
<dbReference type="AlphaFoldDB" id="A0A2S3GM17"/>
<gene>
    <name evidence="3" type="ORF">PAHAL_1G050700</name>
</gene>
<evidence type="ECO:0000256" key="2">
    <source>
        <dbReference type="SAM" id="Phobius"/>
    </source>
</evidence>
<reference evidence="3" key="1">
    <citation type="submission" date="2018-04" db="EMBL/GenBank/DDBJ databases">
        <title>WGS assembly of Panicum hallii.</title>
        <authorList>
            <person name="Lovell J."/>
            <person name="Jenkins J."/>
            <person name="Lowry D."/>
            <person name="Mamidi S."/>
            <person name="Sreedasyam A."/>
            <person name="Weng X."/>
            <person name="Barry K."/>
            <person name="Bonette J."/>
            <person name="Campitelli B."/>
            <person name="Daum C."/>
            <person name="Gordon S."/>
            <person name="Gould B."/>
            <person name="Lipzen A."/>
            <person name="Macqueen A."/>
            <person name="Palacio-Mejia J."/>
            <person name="Plott C."/>
            <person name="Shakirov E."/>
            <person name="Shu S."/>
            <person name="Yoshinaga Y."/>
            <person name="Zane M."/>
            <person name="Rokhsar D."/>
            <person name="Grimwood J."/>
            <person name="Schmutz J."/>
            <person name="Juenger T."/>
        </authorList>
    </citation>
    <scope>NUCLEOTIDE SEQUENCE [LARGE SCALE GENOMIC DNA]</scope>
    <source>
        <strain evidence="3">FIL2</strain>
    </source>
</reference>
<dbReference type="InterPro" id="IPR045501">
    <property type="entry name" value="DUF6490"/>
</dbReference>
<dbReference type="EMBL" id="CM008046">
    <property type="protein sequence ID" value="PAN04233.1"/>
    <property type="molecule type" value="Genomic_DNA"/>
</dbReference>
<dbReference type="PANTHER" id="PTHR46610">
    <property type="entry name" value="OS05G0181300 PROTEIN"/>
    <property type="match status" value="1"/>
</dbReference>